<reference evidence="2" key="1">
    <citation type="submission" date="2018-02" db="EMBL/GenBank/DDBJ databases">
        <authorList>
            <person name="Cohen D.B."/>
            <person name="Kent A.D."/>
        </authorList>
    </citation>
    <scope>NUCLEOTIDE SEQUENCE [LARGE SCALE GENOMIC DNA]</scope>
</reference>
<dbReference type="EMBL" id="MG962366">
    <property type="protein sequence ID" value="AVO25091.1"/>
    <property type="molecule type" value="Genomic_DNA"/>
</dbReference>
<dbReference type="Proteomes" id="UP000241290">
    <property type="component" value="Genome"/>
</dbReference>
<accession>A0A2P1JXL1</accession>
<dbReference type="GeneID" id="64766416"/>
<evidence type="ECO:0000313" key="1">
    <source>
        <dbReference type="EMBL" id="AVO25091.1"/>
    </source>
</evidence>
<organism evidence="1 2">
    <name type="scientific">Rhodococcus phage Finch</name>
    <dbReference type="NCBI Taxonomy" id="2094144"/>
    <lineage>
        <taxon>Viruses</taxon>
        <taxon>Duplodnaviria</taxon>
        <taxon>Heunggongvirae</taxon>
        <taxon>Uroviricota</taxon>
        <taxon>Caudoviricetes</taxon>
        <taxon>Finchvirus</taxon>
        <taxon>Finchvirus finch</taxon>
    </lineage>
</organism>
<dbReference type="RefSeq" id="YP_010059185.1">
    <property type="nucleotide sequence ID" value="NC_054724.1"/>
</dbReference>
<evidence type="ECO:0000313" key="2">
    <source>
        <dbReference type="Proteomes" id="UP000241290"/>
    </source>
</evidence>
<name>A0A2P1JXL1_9CAUD</name>
<sequence length="70" mass="8020">MSDLVRNQMDDHECPGCGREIPDFMFTCSRCWEKLPFTLSTQVVRNNPTADYRLAARVKLFFEATSANGM</sequence>
<keyword evidence="2" id="KW-1185">Reference proteome</keyword>
<dbReference type="KEGG" id="vg:64766416"/>
<proteinExistence type="predicted"/>
<protein>
    <submittedName>
        <fullName evidence="1">Uncharacterized protein</fullName>
    </submittedName>
</protein>
<gene>
    <name evidence="1" type="primary">163</name>
    <name evidence="1" type="ORF">SEA_FINCH_163</name>
</gene>